<reference evidence="1" key="1">
    <citation type="submission" date="2008-12" db="EMBL/GenBank/DDBJ databases">
        <title>Annotation of the Yersinia mollaretii ATCC 43969 genome.</title>
        <authorList>
            <person name="Read T.D."/>
            <person name="Akmal A."/>
            <person name="Bishop-Lilly K."/>
            <person name="Chen P.E."/>
            <person name="Cook C."/>
            <person name="Kiley M.P."/>
            <person name="Lentz S."/>
            <person name="Mateczun A."/>
            <person name="Nagarajan N."/>
            <person name="Nolan N."/>
            <person name="Osborne B.I."/>
            <person name="Pop M."/>
            <person name="Sozhamannan S."/>
            <person name="Stewart A.C."/>
            <person name="Sulakvelidze A."/>
            <person name="Thomason B."/>
            <person name="Willner K."/>
            <person name="Zwick M.E."/>
        </authorList>
    </citation>
    <scope>NUCLEOTIDE SEQUENCE [LARGE SCALE GENOMIC DNA]</scope>
    <source>
        <strain evidence="1">ATCC 43969</strain>
    </source>
</reference>
<proteinExistence type="predicted"/>
<organism evidence="1 2">
    <name type="scientific">Yersinia mollaretii (strain ATCC 43969 / DSM 18520 / CIP 103324 / CNY 7263 / WAIP 204)</name>
    <dbReference type="NCBI Taxonomy" id="349967"/>
    <lineage>
        <taxon>Bacteria</taxon>
        <taxon>Pseudomonadati</taxon>
        <taxon>Pseudomonadota</taxon>
        <taxon>Gammaproteobacteria</taxon>
        <taxon>Enterobacterales</taxon>
        <taxon>Yersiniaceae</taxon>
        <taxon>Yersinia</taxon>
    </lineage>
</organism>
<gene>
    <name evidence="1" type="ORF">ymoll0001_17120</name>
</gene>
<name>A0ABM9Y554_YERMW</name>
<dbReference type="EMBL" id="AALD02000061">
    <property type="protein sequence ID" value="EEQ08893.1"/>
    <property type="molecule type" value="Genomic_DNA"/>
</dbReference>
<evidence type="ECO:0000313" key="1">
    <source>
        <dbReference type="EMBL" id="EEQ08893.1"/>
    </source>
</evidence>
<dbReference type="Proteomes" id="UP000003027">
    <property type="component" value="Unassembled WGS sequence"/>
</dbReference>
<keyword evidence="2" id="KW-1185">Reference proteome</keyword>
<evidence type="ECO:0000313" key="2">
    <source>
        <dbReference type="Proteomes" id="UP000003027"/>
    </source>
</evidence>
<accession>A0ABM9Y554</accession>
<sequence>MNVTYFELIAAAIINRRSTAISLNLLCSQQFYQRPQKTSYLVIK</sequence>
<comment type="caution">
    <text evidence="1">The sequence shown here is derived from an EMBL/GenBank/DDBJ whole genome shotgun (WGS) entry which is preliminary data.</text>
</comment>
<protein>
    <submittedName>
        <fullName evidence="1">Uncharacterized protein</fullName>
    </submittedName>
</protein>